<evidence type="ECO:0000256" key="1">
    <source>
        <dbReference type="ARBA" id="ARBA00001412"/>
    </source>
</evidence>
<dbReference type="EC" id="3.2.1.23" evidence="4"/>
<gene>
    <name evidence="12" type="ORF">RIF29_25309</name>
</gene>
<evidence type="ECO:0000256" key="10">
    <source>
        <dbReference type="ARBA" id="ARBA00023295"/>
    </source>
</evidence>
<dbReference type="InterPro" id="IPR008979">
    <property type="entry name" value="Galactose-bd-like_sf"/>
</dbReference>
<evidence type="ECO:0000256" key="2">
    <source>
        <dbReference type="ARBA" id="ARBA00004271"/>
    </source>
</evidence>
<keyword evidence="5" id="KW-0052">Apoplast</keyword>
<proteinExistence type="inferred from homology"/>
<organism evidence="12 13">
    <name type="scientific">Crotalaria pallida</name>
    <name type="common">Smooth rattlebox</name>
    <name type="synonym">Crotalaria striata</name>
    <dbReference type="NCBI Taxonomy" id="3830"/>
    <lineage>
        <taxon>Eukaryota</taxon>
        <taxon>Viridiplantae</taxon>
        <taxon>Streptophyta</taxon>
        <taxon>Embryophyta</taxon>
        <taxon>Tracheophyta</taxon>
        <taxon>Spermatophyta</taxon>
        <taxon>Magnoliopsida</taxon>
        <taxon>eudicotyledons</taxon>
        <taxon>Gunneridae</taxon>
        <taxon>Pentapetalae</taxon>
        <taxon>rosids</taxon>
        <taxon>fabids</taxon>
        <taxon>Fabales</taxon>
        <taxon>Fabaceae</taxon>
        <taxon>Papilionoideae</taxon>
        <taxon>50 kb inversion clade</taxon>
        <taxon>genistoids sensu lato</taxon>
        <taxon>core genistoids</taxon>
        <taxon>Crotalarieae</taxon>
        <taxon>Crotalaria</taxon>
    </lineage>
</organism>
<protein>
    <recommendedName>
        <fullName evidence="4">beta-galactosidase</fullName>
        <ecNumber evidence="4">3.2.1.23</ecNumber>
    </recommendedName>
</protein>
<dbReference type="InterPro" id="IPR001944">
    <property type="entry name" value="Glycoside_Hdrlase_35"/>
</dbReference>
<dbReference type="GO" id="GO:0005975">
    <property type="term" value="P:carbohydrate metabolic process"/>
    <property type="evidence" value="ECO:0007669"/>
    <property type="project" value="InterPro"/>
</dbReference>
<evidence type="ECO:0000256" key="3">
    <source>
        <dbReference type="ARBA" id="ARBA00009809"/>
    </source>
</evidence>
<dbReference type="InterPro" id="IPR048913">
    <property type="entry name" value="BetaGal_gal-bd"/>
</dbReference>
<keyword evidence="13" id="KW-1185">Reference proteome</keyword>
<accession>A0AAN9ENS0</accession>
<evidence type="ECO:0000259" key="11">
    <source>
        <dbReference type="Pfam" id="PF21467"/>
    </source>
</evidence>
<evidence type="ECO:0000256" key="5">
    <source>
        <dbReference type="ARBA" id="ARBA00022523"/>
    </source>
</evidence>
<keyword evidence="6" id="KW-0964">Secreted</keyword>
<keyword evidence="10" id="KW-0326">Glycosidase</keyword>
<dbReference type="AlphaFoldDB" id="A0AAN9ENS0"/>
<comment type="caution">
    <text evidence="12">The sequence shown here is derived from an EMBL/GenBank/DDBJ whole genome shotgun (WGS) entry which is preliminary data.</text>
</comment>
<dbReference type="Gene3D" id="2.60.120.260">
    <property type="entry name" value="Galactose-binding domain-like"/>
    <property type="match status" value="1"/>
</dbReference>
<dbReference type="GO" id="GO:0048046">
    <property type="term" value="C:apoplast"/>
    <property type="evidence" value="ECO:0007669"/>
    <property type="project" value="UniProtKB-SubCell"/>
</dbReference>
<evidence type="ECO:0000256" key="8">
    <source>
        <dbReference type="ARBA" id="ARBA00022801"/>
    </source>
</evidence>
<dbReference type="Proteomes" id="UP001372338">
    <property type="component" value="Unassembled WGS sequence"/>
</dbReference>
<keyword evidence="7" id="KW-0732">Signal</keyword>
<comment type="subcellular location">
    <subcellularLocation>
        <location evidence="2">Secreted</location>
        <location evidence="2">Extracellular space</location>
        <location evidence="2">Apoplast</location>
    </subcellularLocation>
</comment>
<keyword evidence="8" id="KW-0378">Hydrolase</keyword>
<name>A0AAN9ENS0_CROPI</name>
<dbReference type="GO" id="GO:0004565">
    <property type="term" value="F:beta-galactosidase activity"/>
    <property type="evidence" value="ECO:0007669"/>
    <property type="project" value="UniProtKB-EC"/>
</dbReference>
<comment type="catalytic activity">
    <reaction evidence="1">
        <text>Hydrolysis of terminal non-reducing beta-D-galactose residues in beta-D-galactosides.</text>
        <dbReference type="EC" id="3.2.1.23"/>
    </reaction>
</comment>
<evidence type="ECO:0000256" key="6">
    <source>
        <dbReference type="ARBA" id="ARBA00022525"/>
    </source>
</evidence>
<evidence type="ECO:0000256" key="7">
    <source>
        <dbReference type="ARBA" id="ARBA00022729"/>
    </source>
</evidence>
<feature type="domain" description="Beta-galactosidase galactose-binding" evidence="11">
    <location>
        <begin position="80"/>
        <end position="143"/>
    </location>
</feature>
<dbReference type="EMBL" id="JAYWIO010000005">
    <property type="protein sequence ID" value="KAK7259696.1"/>
    <property type="molecule type" value="Genomic_DNA"/>
</dbReference>
<dbReference type="SUPFAM" id="SSF49785">
    <property type="entry name" value="Galactose-binding domain-like"/>
    <property type="match status" value="1"/>
</dbReference>
<evidence type="ECO:0000256" key="4">
    <source>
        <dbReference type="ARBA" id="ARBA00012756"/>
    </source>
</evidence>
<evidence type="ECO:0000313" key="12">
    <source>
        <dbReference type="EMBL" id="KAK7259696.1"/>
    </source>
</evidence>
<comment type="similarity">
    <text evidence="3">Belongs to the glycosyl hydrolase 35 family.</text>
</comment>
<dbReference type="Pfam" id="PF21467">
    <property type="entry name" value="BetaGal_gal-bd"/>
    <property type="match status" value="1"/>
</dbReference>
<dbReference type="FunFam" id="2.60.120.260:FF:000050">
    <property type="entry name" value="Beta-galactosidase"/>
    <property type="match status" value="1"/>
</dbReference>
<reference evidence="12 13" key="1">
    <citation type="submission" date="2024-01" db="EMBL/GenBank/DDBJ databases">
        <title>The genomes of 5 underutilized Papilionoideae crops provide insights into root nodulation and disease resistanc.</title>
        <authorList>
            <person name="Yuan L."/>
        </authorList>
    </citation>
    <scope>NUCLEOTIDE SEQUENCE [LARGE SCALE GENOMIC DNA]</scope>
    <source>
        <strain evidence="12">ZHUSHIDOU_FW_LH</strain>
        <tissue evidence="12">Leaf</tissue>
    </source>
</reference>
<keyword evidence="9" id="KW-0325">Glycoprotein</keyword>
<sequence length="176" mass="19102">MEVTMGGAHGSHDVKSFSLEVPITLNEGANNISLLSVLVGLLVMLPNSAFLERRFAGLISAEIQCSEVSYDLTNSTCWGYQIAFDSPEGNGPVALNLGSMGKGEAWVNGQSIGRYWILFHDSNNHPSQALYHVPRSFLKDTGNVLVVFEEEGGNPLDISLNTVSSTDMQIIFLFCC</sequence>
<evidence type="ECO:0000256" key="9">
    <source>
        <dbReference type="ARBA" id="ARBA00023180"/>
    </source>
</evidence>
<dbReference type="PANTHER" id="PTHR23421">
    <property type="entry name" value="BETA-GALACTOSIDASE RELATED"/>
    <property type="match status" value="1"/>
</dbReference>
<evidence type="ECO:0000313" key="13">
    <source>
        <dbReference type="Proteomes" id="UP001372338"/>
    </source>
</evidence>